<dbReference type="NCBIfam" id="NF047331">
    <property type="entry name" value="phage_HTJ"/>
    <property type="match status" value="1"/>
</dbReference>
<evidence type="ECO:0000313" key="1">
    <source>
        <dbReference type="EMBL" id="AUM72922.1"/>
    </source>
</evidence>
<dbReference type="EMBL" id="CP025583">
    <property type="protein sequence ID" value="AUM72922.1"/>
    <property type="molecule type" value="Genomic_DNA"/>
</dbReference>
<evidence type="ECO:0000313" key="2">
    <source>
        <dbReference type="Proteomes" id="UP000234882"/>
    </source>
</evidence>
<organism evidence="1 2">
    <name type="scientific">Paracoccus jeotgali</name>
    <dbReference type="NCBI Taxonomy" id="2065379"/>
    <lineage>
        <taxon>Bacteria</taxon>
        <taxon>Pseudomonadati</taxon>
        <taxon>Pseudomonadota</taxon>
        <taxon>Alphaproteobacteria</taxon>
        <taxon>Rhodobacterales</taxon>
        <taxon>Paracoccaceae</taxon>
        <taxon>Paracoccus</taxon>
    </lineage>
</organism>
<reference evidence="2" key="1">
    <citation type="submission" date="2017-12" db="EMBL/GenBank/DDBJ databases">
        <title>Genomic analysis of Paracoccus sp. CBA4604.</title>
        <authorList>
            <person name="Roh S.W."/>
            <person name="Kim J.Y."/>
            <person name="Kim J.S."/>
        </authorList>
    </citation>
    <scope>NUCLEOTIDE SEQUENCE [LARGE SCALE GENOMIC DNA]</scope>
    <source>
        <strain evidence="2">CBA4604</strain>
    </source>
</reference>
<protein>
    <submittedName>
        <fullName evidence="1">Uncharacterized protein</fullName>
    </submittedName>
</protein>
<dbReference type="KEGG" id="paru:CYR75_00120"/>
<sequence length="72" mass="8288">MDGRVYRLHQFREELQDARFSSVRSFTDSNGESVQYRSQAEIERAIAALDSEIAQLQRGRMALIRLQTSKGL</sequence>
<dbReference type="AlphaFoldDB" id="A0A2K9MBN9"/>
<name>A0A2K9MBN9_9RHOB</name>
<gene>
    <name evidence="1" type="ORF">CYR75_00120</name>
</gene>
<dbReference type="OrthoDB" id="7873006at2"/>
<dbReference type="RefSeq" id="WP_101498308.1">
    <property type="nucleotide sequence ID" value="NZ_CP025583.1"/>
</dbReference>
<dbReference type="Proteomes" id="UP000234882">
    <property type="component" value="Chromosome"/>
</dbReference>
<keyword evidence="2" id="KW-1185">Reference proteome</keyword>
<proteinExistence type="predicted"/>
<accession>A0A2K9MBN9</accession>